<evidence type="ECO:0000256" key="1">
    <source>
        <dbReference type="SAM" id="MobiDB-lite"/>
    </source>
</evidence>
<evidence type="ECO:0000313" key="2">
    <source>
        <dbReference type="EMBL" id="KAK3548375.1"/>
    </source>
</evidence>
<evidence type="ECO:0000313" key="3">
    <source>
        <dbReference type="Proteomes" id="UP001274896"/>
    </source>
</evidence>
<sequence>MYVFGLGEETGVPGGNARGTGRTCKLHTHTHTAEAGIKPPTLEWQLKDCHTRDLSSRPDPDNTMERQDRRAHGFGVAGRRPLCRSLRRCFESAHLLRFVAELSRFLSDVLDNLPALAEASPLQSGPDVPDPDDVPDLADELEPDALNLAGRPSPSPPPSSPSSTSSFSPFSPSCSYSPTSPTAHLADISAEE</sequence>
<dbReference type="EMBL" id="JAUCMX010000004">
    <property type="protein sequence ID" value="KAK3548375.1"/>
    <property type="molecule type" value="Genomic_DNA"/>
</dbReference>
<organism evidence="2 3">
    <name type="scientific">Hemibagrus guttatus</name>
    <dbReference type="NCBI Taxonomy" id="175788"/>
    <lineage>
        <taxon>Eukaryota</taxon>
        <taxon>Metazoa</taxon>
        <taxon>Chordata</taxon>
        <taxon>Craniata</taxon>
        <taxon>Vertebrata</taxon>
        <taxon>Euteleostomi</taxon>
        <taxon>Actinopterygii</taxon>
        <taxon>Neopterygii</taxon>
        <taxon>Teleostei</taxon>
        <taxon>Ostariophysi</taxon>
        <taxon>Siluriformes</taxon>
        <taxon>Bagridae</taxon>
        <taxon>Hemibagrus</taxon>
    </lineage>
</organism>
<feature type="compositionally biased region" description="Acidic residues" evidence="1">
    <location>
        <begin position="129"/>
        <end position="143"/>
    </location>
</feature>
<feature type="region of interest" description="Disordered" evidence="1">
    <location>
        <begin position="119"/>
        <end position="192"/>
    </location>
</feature>
<feature type="compositionally biased region" description="Basic and acidic residues" evidence="1">
    <location>
        <begin position="51"/>
        <end position="71"/>
    </location>
</feature>
<proteinExistence type="predicted"/>
<dbReference type="Proteomes" id="UP001274896">
    <property type="component" value="Unassembled WGS sequence"/>
</dbReference>
<dbReference type="AlphaFoldDB" id="A0AAE0VBL9"/>
<accession>A0AAE0VBL9</accession>
<reference evidence="2" key="1">
    <citation type="submission" date="2023-06" db="EMBL/GenBank/DDBJ databases">
        <title>Male Hemibagrus guttatus genome.</title>
        <authorList>
            <person name="Bian C."/>
        </authorList>
    </citation>
    <scope>NUCLEOTIDE SEQUENCE</scope>
    <source>
        <strain evidence="2">Male_cb2023</strain>
        <tissue evidence="2">Muscle</tissue>
    </source>
</reference>
<feature type="region of interest" description="Disordered" evidence="1">
    <location>
        <begin position="51"/>
        <end position="72"/>
    </location>
</feature>
<feature type="compositionally biased region" description="Low complexity" evidence="1">
    <location>
        <begin position="161"/>
        <end position="181"/>
    </location>
</feature>
<protein>
    <submittedName>
        <fullName evidence="2">Uncharacterized protein</fullName>
    </submittedName>
</protein>
<keyword evidence="3" id="KW-1185">Reference proteome</keyword>
<comment type="caution">
    <text evidence="2">The sequence shown here is derived from an EMBL/GenBank/DDBJ whole genome shotgun (WGS) entry which is preliminary data.</text>
</comment>
<name>A0AAE0VBL9_9TELE</name>
<gene>
    <name evidence="2" type="ORF">QTP70_011702</name>
</gene>